<dbReference type="RefSeq" id="WP_285674004.1">
    <property type="nucleotide sequence ID" value="NZ_BSYI01000044.1"/>
</dbReference>
<proteinExistence type="inferred from homology"/>
<feature type="transmembrane region" description="Helical" evidence="8">
    <location>
        <begin position="227"/>
        <end position="244"/>
    </location>
</feature>
<keyword evidence="3" id="KW-0813">Transport</keyword>
<evidence type="ECO:0000313" key="9">
    <source>
        <dbReference type="EMBL" id="GMG84855.1"/>
    </source>
</evidence>
<evidence type="ECO:0000313" key="10">
    <source>
        <dbReference type="Proteomes" id="UP001239909"/>
    </source>
</evidence>
<comment type="similarity">
    <text evidence="2 8">Belongs to the 4-toluene sulfonate uptake permease (TSUP) (TC 2.A.102) family.</text>
</comment>
<evidence type="ECO:0000256" key="1">
    <source>
        <dbReference type="ARBA" id="ARBA00004651"/>
    </source>
</evidence>
<protein>
    <recommendedName>
        <fullName evidence="8">Probable membrane transporter protein</fullName>
    </recommendedName>
</protein>
<evidence type="ECO:0000256" key="8">
    <source>
        <dbReference type="RuleBase" id="RU363041"/>
    </source>
</evidence>
<feature type="transmembrane region" description="Helical" evidence="8">
    <location>
        <begin position="100"/>
        <end position="119"/>
    </location>
</feature>
<feature type="transmembrane region" description="Helical" evidence="8">
    <location>
        <begin position="47"/>
        <end position="67"/>
    </location>
</feature>
<evidence type="ECO:0000256" key="6">
    <source>
        <dbReference type="ARBA" id="ARBA00022989"/>
    </source>
</evidence>
<dbReference type="EMBL" id="BSYI01000044">
    <property type="protein sequence ID" value="GMG84855.1"/>
    <property type="molecule type" value="Genomic_DNA"/>
</dbReference>
<evidence type="ECO:0000256" key="3">
    <source>
        <dbReference type="ARBA" id="ARBA00022448"/>
    </source>
</evidence>
<gene>
    <name evidence="9" type="ORF">LNKW23_40710</name>
</gene>
<name>A0ABQ6LNQ8_9RHOB</name>
<keyword evidence="7 8" id="KW-0472">Membrane</keyword>
<dbReference type="Proteomes" id="UP001239909">
    <property type="component" value="Unassembled WGS sequence"/>
</dbReference>
<dbReference type="InterPro" id="IPR052017">
    <property type="entry name" value="TSUP"/>
</dbReference>
<feature type="transmembrane region" description="Helical" evidence="8">
    <location>
        <begin position="6"/>
        <end position="35"/>
    </location>
</feature>
<feature type="transmembrane region" description="Helical" evidence="8">
    <location>
        <begin position="194"/>
        <end position="215"/>
    </location>
</feature>
<keyword evidence="5 8" id="KW-0812">Transmembrane</keyword>
<comment type="subcellular location">
    <subcellularLocation>
        <location evidence="1 8">Cell membrane</location>
        <topology evidence="1 8">Multi-pass membrane protein</topology>
    </subcellularLocation>
</comment>
<dbReference type="Pfam" id="PF01925">
    <property type="entry name" value="TauE"/>
    <property type="match status" value="1"/>
</dbReference>
<reference evidence="9 10" key="1">
    <citation type="submission" date="2023-04" db="EMBL/GenBank/DDBJ databases">
        <title>Marinoamorphus aggregata gen. nov., sp. Nov., isolate from tissue of brittle star Ophioplocus japonicus.</title>
        <authorList>
            <person name="Kawano K."/>
            <person name="Sawayama S."/>
            <person name="Nakagawa S."/>
        </authorList>
    </citation>
    <scope>NUCLEOTIDE SEQUENCE [LARGE SCALE GENOMIC DNA]</scope>
    <source>
        <strain evidence="9 10">NKW23</strain>
    </source>
</reference>
<evidence type="ECO:0000256" key="4">
    <source>
        <dbReference type="ARBA" id="ARBA00022475"/>
    </source>
</evidence>
<organism evidence="9 10">
    <name type="scientific">Paralimibaculum aggregatum</name>
    <dbReference type="NCBI Taxonomy" id="3036245"/>
    <lineage>
        <taxon>Bacteria</taxon>
        <taxon>Pseudomonadati</taxon>
        <taxon>Pseudomonadota</taxon>
        <taxon>Alphaproteobacteria</taxon>
        <taxon>Rhodobacterales</taxon>
        <taxon>Paracoccaceae</taxon>
        <taxon>Paralimibaculum</taxon>
    </lineage>
</organism>
<evidence type="ECO:0000256" key="5">
    <source>
        <dbReference type="ARBA" id="ARBA00022692"/>
    </source>
</evidence>
<accession>A0ABQ6LNQ8</accession>
<comment type="caution">
    <text evidence="9">The sequence shown here is derived from an EMBL/GenBank/DDBJ whole genome shotgun (WGS) entry which is preliminary data.</text>
</comment>
<dbReference type="PANTHER" id="PTHR30269:SF37">
    <property type="entry name" value="MEMBRANE TRANSPORTER PROTEIN"/>
    <property type="match status" value="1"/>
</dbReference>
<evidence type="ECO:0000256" key="2">
    <source>
        <dbReference type="ARBA" id="ARBA00009142"/>
    </source>
</evidence>
<dbReference type="InterPro" id="IPR002781">
    <property type="entry name" value="TM_pro_TauE-like"/>
</dbReference>
<evidence type="ECO:0000256" key="7">
    <source>
        <dbReference type="ARBA" id="ARBA00023136"/>
    </source>
</evidence>
<feature type="transmembrane region" description="Helical" evidence="8">
    <location>
        <begin position="73"/>
        <end position="93"/>
    </location>
</feature>
<keyword evidence="4 8" id="KW-1003">Cell membrane</keyword>
<keyword evidence="10" id="KW-1185">Reference proteome</keyword>
<dbReference type="PANTHER" id="PTHR30269">
    <property type="entry name" value="TRANSMEMBRANE PROTEIN YFCA"/>
    <property type="match status" value="1"/>
</dbReference>
<keyword evidence="6 8" id="KW-1133">Transmembrane helix</keyword>
<feature type="transmembrane region" description="Helical" evidence="8">
    <location>
        <begin position="131"/>
        <end position="157"/>
    </location>
</feature>
<sequence length="245" mass="26174">MTVDFIAVLVAGAAMGGFINGLAGFGTALFALGWWLQIMPPQQAVPVVLLMSVASGIQGCWIVRHAIRWRRLAMFLVPALFGIPLGLSVLDLIDADQLKLVIGGFMLLYGLFFAFRRTLPRYERPTPVIDGGIGFVGGILGATAGLSGALPTMWISLRGWTKEASRGVLQPYNMAVLGLSVSLLAMDGAYDRQTLLLCGGALVPTLLAAQVGILTFRRLGDATFRRLLIVLMLVSGGALLVRSLF</sequence>